<feature type="compositionally biased region" description="Basic and acidic residues" evidence="1">
    <location>
        <begin position="57"/>
        <end position="69"/>
    </location>
</feature>
<feature type="region of interest" description="Disordered" evidence="1">
    <location>
        <begin position="241"/>
        <end position="311"/>
    </location>
</feature>
<name>A0AAD2HSB8_9AGAR</name>
<dbReference type="Gene3D" id="6.20.250.70">
    <property type="match status" value="1"/>
</dbReference>
<evidence type="ECO:0000313" key="2">
    <source>
        <dbReference type="EMBL" id="CAK5279182.1"/>
    </source>
</evidence>
<proteinExistence type="predicted"/>
<keyword evidence="3" id="KW-1185">Reference proteome</keyword>
<dbReference type="GO" id="GO:0006360">
    <property type="term" value="P:transcription by RNA polymerase I"/>
    <property type="evidence" value="ECO:0007669"/>
    <property type="project" value="InterPro"/>
</dbReference>
<accession>A0AAD2HSB8</accession>
<reference evidence="2" key="1">
    <citation type="submission" date="2023-11" db="EMBL/GenBank/DDBJ databases">
        <authorList>
            <person name="De Vega J J."/>
            <person name="De Vega J J."/>
        </authorList>
    </citation>
    <scope>NUCLEOTIDE SEQUENCE</scope>
</reference>
<dbReference type="Pfam" id="PF08208">
    <property type="entry name" value="RNA_polI_A34"/>
    <property type="match status" value="1"/>
</dbReference>
<comment type="caution">
    <text evidence="2">The sequence shown here is derived from an EMBL/GenBank/DDBJ whole genome shotgun (WGS) entry which is preliminary data.</text>
</comment>
<evidence type="ECO:0000313" key="3">
    <source>
        <dbReference type="Proteomes" id="UP001295794"/>
    </source>
</evidence>
<evidence type="ECO:0000256" key="1">
    <source>
        <dbReference type="SAM" id="MobiDB-lite"/>
    </source>
</evidence>
<dbReference type="Proteomes" id="UP001295794">
    <property type="component" value="Unassembled WGS sequence"/>
</dbReference>
<feature type="compositionally biased region" description="Low complexity" evidence="1">
    <location>
        <begin position="40"/>
        <end position="52"/>
    </location>
</feature>
<protein>
    <submittedName>
        <fullName evidence="2">Uncharacterized protein</fullName>
    </submittedName>
</protein>
<dbReference type="InterPro" id="IPR013240">
    <property type="entry name" value="DNA-dir_RNA_pol1_su_RPA34"/>
</dbReference>
<feature type="compositionally biased region" description="Basic residues" evidence="1">
    <location>
        <begin position="302"/>
        <end position="311"/>
    </location>
</feature>
<sequence>MAFTYLRVLSPSRDFSKYPPTMSSAASSSRESSPDNAPLASVKASSSKAAQKAKSKAPADKGNRNEGSDPHWAYQPPAKSVRLEKSADVGSFSWDELNGNDDLELWLVRIPDGVKPKYLVDAQLDLPPNTKHDATSSAKLGVLQRKHVAYDIWSVGDDAPEDMPIGGEEIKGISCLLPRKTGKGALYSAPHSIARTVVLSAQPVTPTLDSTIPPNTRPVFKNDPRQIHPEELLTHSFVPYGADSAKHTPLAEPRPETPPAMEVDTEVLVPATPDQPVKTKSEKKGKGKKRKGDDVVAEVPTKKSKKAKATA</sequence>
<organism evidence="2 3">
    <name type="scientific">Mycena citricolor</name>
    <dbReference type="NCBI Taxonomy" id="2018698"/>
    <lineage>
        <taxon>Eukaryota</taxon>
        <taxon>Fungi</taxon>
        <taxon>Dikarya</taxon>
        <taxon>Basidiomycota</taxon>
        <taxon>Agaricomycotina</taxon>
        <taxon>Agaricomycetes</taxon>
        <taxon>Agaricomycetidae</taxon>
        <taxon>Agaricales</taxon>
        <taxon>Marasmiineae</taxon>
        <taxon>Mycenaceae</taxon>
        <taxon>Mycena</taxon>
    </lineage>
</organism>
<feature type="region of interest" description="Disordered" evidence="1">
    <location>
        <begin position="1"/>
        <end position="78"/>
    </location>
</feature>
<dbReference type="EMBL" id="CAVNYO010000434">
    <property type="protein sequence ID" value="CAK5279182.1"/>
    <property type="molecule type" value="Genomic_DNA"/>
</dbReference>
<gene>
    <name evidence="2" type="ORF">MYCIT1_LOCUS29023</name>
</gene>
<dbReference type="AlphaFoldDB" id="A0AAD2HSB8"/>